<comment type="catalytic activity">
    <reaction evidence="6">
        <text>Fe-coproporphyrin III + 2 H(+) = coproporphyrin III + Fe(2+)</text>
        <dbReference type="Rhea" id="RHEA:49572"/>
        <dbReference type="ChEBI" id="CHEBI:15378"/>
        <dbReference type="ChEBI" id="CHEBI:29033"/>
        <dbReference type="ChEBI" id="CHEBI:68438"/>
        <dbReference type="ChEBI" id="CHEBI:131725"/>
        <dbReference type="EC" id="4.99.1.9"/>
    </reaction>
    <physiologicalReaction direction="right-to-left" evidence="6">
        <dbReference type="Rhea" id="RHEA:49574"/>
    </physiologicalReaction>
</comment>
<keyword evidence="7" id="KW-0479">Metal-binding</keyword>
<organism evidence="9 10">
    <name type="scientific">Aquibaculum arenosum</name>
    <dbReference type="NCBI Taxonomy" id="3032591"/>
    <lineage>
        <taxon>Bacteria</taxon>
        <taxon>Pseudomonadati</taxon>
        <taxon>Pseudomonadota</taxon>
        <taxon>Alphaproteobacteria</taxon>
        <taxon>Rhodospirillales</taxon>
        <taxon>Rhodovibrionaceae</taxon>
        <taxon>Aquibaculum</taxon>
    </lineage>
</organism>
<evidence type="ECO:0000256" key="4">
    <source>
        <dbReference type="ARBA" id="ARBA00023239"/>
    </source>
</evidence>
<dbReference type="Pfam" id="PF00762">
    <property type="entry name" value="Ferrochelatase"/>
    <property type="match status" value="1"/>
</dbReference>
<reference evidence="9 10" key="1">
    <citation type="submission" date="2023-03" db="EMBL/GenBank/DDBJ databases">
        <title>Fodinicurvata sp. CAU 1616 isolated from sea sendiment.</title>
        <authorList>
            <person name="Kim W."/>
        </authorList>
    </citation>
    <scope>NUCLEOTIDE SEQUENCE [LARGE SCALE GENOMIC DNA]</scope>
    <source>
        <strain evidence="9 10">CAU 1616</strain>
    </source>
</reference>
<comment type="catalytic activity">
    <reaction evidence="7 8">
        <text>heme b + 2 H(+) = protoporphyrin IX + Fe(2+)</text>
        <dbReference type="Rhea" id="RHEA:22584"/>
        <dbReference type="ChEBI" id="CHEBI:15378"/>
        <dbReference type="ChEBI" id="CHEBI:29033"/>
        <dbReference type="ChEBI" id="CHEBI:57306"/>
        <dbReference type="ChEBI" id="CHEBI:60344"/>
        <dbReference type="EC" id="4.98.1.1"/>
    </reaction>
</comment>
<dbReference type="Proteomes" id="UP001215503">
    <property type="component" value="Unassembled WGS sequence"/>
</dbReference>
<dbReference type="Gene3D" id="3.40.50.1400">
    <property type="match status" value="2"/>
</dbReference>
<comment type="caution">
    <text evidence="9">The sequence shown here is derived from an EMBL/GenBank/DDBJ whole genome shotgun (WGS) entry which is preliminary data.</text>
</comment>
<keyword evidence="3 7" id="KW-0350">Heme biosynthesis</keyword>
<dbReference type="EMBL" id="JARHUD010000003">
    <property type="protein sequence ID" value="MDF2095590.1"/>
    <property type="molecule type" value="Genomic_DNA"/>
</dbReference>
<keyword evidence="5 7" id="KW-0627">Porphyrin biosynthesis</keyword>
<dbReference type="InterPro" id="IPR001015">
    <property type="entry name" value="Ferrochelatase"/>
</dbReference>
<evidence type="ECO:0000256" key="2">
    <source>
        <dbReference type="ARBA" id="ARBA00023004"/>
    </source>
</evidence>
<dbReference type="PANTHER" id="PTHR11108">
    <property type="entry name" value="FERROCHELATASE"/>
    <property type="match status" value="1"/>
</dbReference>
<comment type="function">
    <text evidence="7 8">Catalyzes the ferrous insertion into protoporphyrin IX.</text>
</comment>
<evidence type="ECO:0000256" key="7">
    <source>
        <dbReference type="HAMAP-Rule" id="MF_00323"/>
    </source>
</evidence>
<dbReference type="CDD" id="cd00419">
    <property type="entry name" value="Ferrochelatase_C"/>
    <property type="match status" value="1"/>
</dbReference>
<comment type="pathway">
    <text evidence="7 8">Porphyrin-containing compound metabolism; protoheme biosynthesis; protoheme from protoporphyrin-IX: step 1/1.</text>
</comment>
<dbReference type="HAMAP" id="MF_00323">
    <property type="entry name" value="Ferrochelatase"/>
    <property type="match status" value="1"/>
</dbReference>
<dbReference type="EC" id="4.98.1.1" evidence="7 8"/>
<dbReference type="CDD" id="cd03411">
    <property type="entry name" value="Ferrochelatase_N"/>
    <property type="match status" value="1"/>
</dbReference>
<evidence type="ECO:0000256" key="6">
    <source>
        <dbReference type="ARBA" id="ARBA00024536"/>
    </source>
</evidence>
<evidence type="ECO:0000256" key="1">
    <source>
        <dbReference type="ARBA" id="ARBA00007718"/>
    </source>
</evidence>
<name>A0ABT5YLE0_9PROT</name>
<dbReference type="NCBIfam" id="TIGR00109">
    <property type="entry name" value="hemH"/>
    <property type="match status" value="1"/>
</dbReference>
<dbReference type="SUPFAM" id="SSF53800">
    <property type="entry name" value="Chelatase"/>
    <property type="match status" value="1"/>
</dbReference>
<feature type="binding site" evidence="7">
    <location>
        <position position="220"/>
    </location>
    <ligand>
        <name>Fe(2+)</name>
        <dbReference type="ChEBI" id="CHEBI:29033"/>
    </ligand>
</feature>
<sequence>MRRDVPVRAPRALPADHPVLAPRRVGVLLINLGTPEGTDYWSVRRYLSQFLSDRRVVELTPLLWQPILQGIVLSRRPTKSGEAYASIWDKERNESPLRAITRRQAEGLAARFAEIHPDLEVDWAMRYGQPSIPARLQALQECGCERILLLPLYPQYSAATTATACDEAFRWAMRQRWQPSLRVGAPYYDDPRYIEALGRSMLASLETLAWEPERLLVSFHGMPRETLDKGDPYHCHCQKTGRLLRDWLDWPEERFQVVFQSRFGPKEWLQPYADATVAALAAEGVKRLAIVSPGFAADCLETLEELAIGLKESFLRGGGSDFAYLPCLNDSPGGLDLLQDLVEQELAGWL</sequence>
<accession>A0ABT5YLE0</accession>
<feature type="binding site" evidence="7">
    <location>
        <position position="301"/>
    </location>
    <ligand>
        <name>Fe(2+)</name>
        <dbReference type="ChEBI" id="CHEBI:29033"/>
    </ligand>
</feature>
<keyword evidence="10" id="KW-1185">Reference proteome</keyword>
<keyword evidence="4 7" id="KW-0456">Lyase</keyword>
<dbReference type="InterPro" id="IPR019772">
    <property type="entry name" value="Ferrochelatase_AS"/>
</dbReference>
<proteinExistence type="inferred from homology"/>
<protein>
    <recommendedName>
        <fullName evidence="7 8">Ferrochelatase</fullName>
        <ecNumber evidence="7 8">4.98.1.1</ecNumber>
    </recommendedName>
    <alternativeName>
        <fullName evidence="7">Heme synthase</fullName>
    </alternativeName>
    <alternativeName>
        <fullName evidence="7">Protoheme ferro-lyase</fullName>
    </alternativeName>
</protein>
<dbReference type="PANTHER" id="PTHR11108:SF1">
    <property type="entry name" value="FERROCHELATASE, MITOCHONDRIAL"/>
    <property type="match status" value="1"/>
</dbReference>
<gene>
    <name evidence="7 9" type="primary">hemH</name>
    <name evidence="9" type="ORF">P2G67_06340</name>
</gene>
<dbReference type="InterPro" id="IPR033644">
    <property type="entry name" value="Ferrochelatase_C"/>
</dbReference>
<keyword evidence="2 7" id="KW-0408">Iron</keyword>
<evidence type="ECO:0000256" key="3">
    <source>
        <dbReference type="ARBA" id="ARBA00023133"/>
    </source>
</evidence>
<dbReference type="PROSITE" id="PS00534">
    <property type="entry name" value="FERROCHELATASE"/>
    <property type="match status" value="1"/>
</dbReference>
<dbReference type="RefSeq" id="WP_275821164.1">
    <property type="nucleotide sequence ID" value="NZ_JARHUD010000003.1"/>
</dbReference>
<dbReference type="InterPro" id="IPR033659">
    <property type="entry name" value="Ferrochelatase_N"/>
</dbReference>
<evidence type="ECO:0000256" key="5">
    <source>
        <dbReference type="ARBA" id="ARBA00023244"/>
    </source>
</evidence>
<evidence type="ECO:0000313" key="10">
    <source>
        <dbReference type="Proteomes" id="UP001215503"/>
    </source>
</evidence>
<evidence type="ECO:0000313" key="9">
    <source>
        <dbReference type="EMBL" id="MDF2095590.1"/>
    </source>
</evidence>
<comment type="similarity">
    <text evidence="1 7 8">Belongs to the ferrochelatase family.</text>
</comment>
<keyword evidence="7 8" id="KW-0963">Cytoplasm</keyword>
<comment type="subcellular location">
    <subcellularLocation>
        <location evidence="7 8">Cytoplasm</location>
    </subcellularLocation>
</comment>
<evidence type="ECO:0000256" key="8">
    <source>
        <dbReference type="RuleBase" id="RU000607"/>
    </source>
</evidence>